<comment type="similarity">
    <text evidence="8">Belongs to the exbB/tolQ family.</text>
</comment>
<keyword evidence="11" id="KW-1185">Reference proteome</keyword>
<name>A0A7L5A142_9BACT</name>
<evidence type="ECO:0000256" key="2">
    <source>
        <dbReference type="ARBA" id="ARBA00022448"/>
    </source>
</evidence>
<sequence length="295" mass="31308">MEQKNAMNKPAAPARPAASAAPKGDAKSGSSLFAVIVIVLAFVVSYIIFQFVLGDSSHFQGGNNENNPLPGDYFGTVYKGGFIVPFLMTMFLMVITFSIERFLTISKAKGSKGIEGFVRSIRQKLNVNDITGAIAVCDQQKGSVANVVKAGLLKYQEMARERGMEKDQKILAIQKEIEESTALELPMLEKNLVILSTLASIATLVGLLGTVFGMIKAFSALAQAGAPDAVGLATGISEALINTALGIGTSALAIVAYNFFTSKIDELTYSIDEAGFSIIQTFAAQHGEERTHGAA</sequence>
<dbReference type="PANTHER" id="PTHR30625">
    <property type="entry name" value="PROTEIN TOLQ"/>
    <property type="match status" value="1"/>
</dbReference>
<evidence type="ECO:0000256" key="1">
    <source>
        <dbReference type="ARBA" id="ARBA00004651"/>
    </source>
</evidence>
<dbReference type="RefSeq" id="WP_151079729.1">
    <property type="nucleotide sequence ID" value="NZ_VTWU01000005.1"/>
</dbReference>
<evidence type="ECO:0000256" key="6">
    <source>
        <dbReference type="ARBA" id="ARBA00022989"/>
    </source>
</evidence>
<dbReference type="Pfam" id="PF01618">
    <property type="entry name" value="MotA_ExbB"/>
    <property type="match status" value="1"/>
</dbReference>
<keyword evidence="3" id="KW-1003">Cell membrane</keyword>
<evidence type="ECO:0000256" key="3">
    <source>
        <dbReference type="ARBA" id="ARBA00022475"/>
    </source>
</evidence>
<proteinExistence type="inferred from homology"/>
<reference evidence="10 11" key="1">
    <citation type="submission" date="2019-09" db="EMBL/GenBank/DDBJ databases">
        <title>Genome sequence of Hymenobacter sp. M3.</title>
        <authorList>
            <person name="Srinivasan S."/>
        </authorList>
    </citation>
    <scope>NUCLEOTIDE SEQUENCE [LARGE SCALE GENOMIC DNA]</scope>
    <source>
        <strain evidence="10 11">M3</strain>
    </source>
</reference>
<dbReference type="GO" id="GO:0005886">
    <property type="term" value="C:plasma membrane"/>
    <property type="evidence" value="ECO:0007669"/>
    <property type="project" value="UniProtKB-SubCell"/>
</dbReference>
<keyword evidence="4" id="KW-0812">Transmembrane</keyword>
<keyword evidence="7" id="KW-0472">Membrane</keyword>
<evidence type="ECO:0000256" key="5">
    <source>
        <dbReference type="ARBA" id="ARBA00022927"/>
    </source>
</evidence>
<evidence type="ECO:0000256" key="4">
    <source>
        <dbReference type="ARBA" id="ARBA00022692"/>
    </source>
</evidence>
<evidence type="ECO:0000313" key="11">
    <source>
        <dbReference type="Proteomes" id="UP000326380"/>
    </source>
</evidence>
<feature type="domain" description="MotA/TolQ/ExbB proton channel" evidence="9">
    <location>
        <begin position="148"/>
        <end position="272"/>
    </location>
</feature>
<comment type="caution">
    <text evidence="10">The sequence shown here is derived from an EMBL/GenBank/DDBJ whole genome shotgun (WGS) entry which is preliminary data.</text>
</comment>
<dbReference type="GO" id="GO:0017038">
    <property type="term" value="P:protein import"/>
    <property type="evidence" value="ECO:0007669"/>
    <property type="project" value="TreeGrafter"/>
</dbReference>
<keyword evidence="2 8" id="KW-0813">Transport</keyword>
<evidence type="ECO:0000256" key="8">
    <source>
        <dbReference type="RuleBase" id="RU004057"/>
    </source>
</evidence>
<evidence type="ECO:0000313" key="10">
    <source>
        <dbReference type="EMBL" id="KAA9331551.1"/>
    </source>
</evidence>
<dbReference type="InterPro" id="IPR050790">
    <property type="entry name" value="ExbB/TolQ_transport"/>
</dbReference>
<accession>A0A7L5A142</accession>
<keyword evidence="5 8" id="KW-0653">Protein transport</keyword>
<dbReference type="AlphaFoldDB" id="A0A7L5A142"/>
<organism evidence="10 11">
    <name type="scientific">Hymenobacter busanensis</name>
    <dbReference type="NCBI Taxonomy" id="2607656"/>
    <lineage>
        <taxon>Bacteria</taxon>
        <taxon>Pseudomonadati</taxon>
        <taxon>Bacteroidota</taxon>
        <taxon>Cytophagia</taxon>
        <taxon>Cytophagales</taxon>
        <taxon>Hymenobacteraceae</taxon>
        <taxon>Hymenobacter</taxon>
    </lineage>
</organism>
<comment type="subcellular location">
    <subcellularLocation>
        <location evidence="1">Cell membrane</location>
        <topology evidence="1">Multi-pass membrane protein</topology>
    </subcellularLocation>
    <subcellularLocation>
        <location evidence="8">Membrane</location>
        <topology evidence="8">Multi-pass membrane protein</topology>
    </subcellularLocation>
</comment>
<evidence type="ECO:0000256" key="7">
    <source>
        <dbReference type="ARBA" id="ARBA00023136"/>
    </source>
</evidence>
<dbReference type="InterPro" id="IPR002898">
    <property type="entry name" value="MotA_ExbB_proton_chnl"/>
</dbReference>
<dbReference type="EMBL" id="VTWU01000005">
    <property type="protein sequence ID" value="KAA9331551.1"/>
    <property type="molecule type" value="Genomic_DNA"/>
</dbReference>
<protein>
    <submittedName>
        <fullName evidence="10">MotA/TolQ/ExbB proton channel family protein</fullName>
    </submittedName>
</protein>
<dbReference type="PANTHER" id="PTHR30625:SF15">
    <property type="entry name" value="BIOPOLYMER TRANSPORT PROTEIN EXBB"/>
    <property type="match status" value="1"/>
</dbReference>
<gene>
    <name evidence="10" type="ORF">F0P96_15040</name>
</gene>
<dbReference type="Proteomes" id="UP000326380">
    <property type="component" value="Unassembled WGS sequence"/>
</dbReference>
<evidence type="ECO:0000259" key="9">
    <source>
        <dbReference type="Pfam" id="PF01618"/>
    </source>
</evidence>
<keyword evidence="6" id="KW-1133">Transmembrane helix</keyword>